<sequence>MFVGESRVFPAPGVARIAVGSGAILTAAAMDGKDVILFANATGSTTLFIWSENRISQKVKVTVTAGDITRVARDISAFVSGMPKVRTSIIGDKVIIEGDDLPDVDLSKIDALAKMYPQVVNFTNKLGWEQMVLLDVKVVEFPVNKLREIGMKWSSTGGAAVAGIWSPFRRGHDGPYQINIPAGEAGAPVSSPEGSGLPVILTDRLNILSGINLGIQVELNLLAQEGQASILSEPQLSARNGSEATFLAGGELPYTVSTINGPTVLFKPYGIRLAIVPRVSPSGSIRATIDSEVSSIDNSISTSSGPALLTRQTKTEFNVLNGETIVLSGLISREQNKDVDKLPLLGDLPVIGALFRSKRFQNKETELVVFVTPYLIDSKTPELVDRVQRTEERLTRRLGPPPHLSDPLQTQKAVMGEGQPQKAEATEVQLEAEQNQQAQKGSAERESPPIAAVPPEPRVSYRVLESGLLLHEAAHVDAPISRFLKKGTRLTAIEGDEHGGWLRVTVVESGSSLSGWVDRRWVSRIDEDLAHD</sequence>
<proteinExistence type="inferred from homology"/>
<evidence type="ECO:0000259" key="4">
    <source>
        <dbReference type="Pfam" id="PF13629"/>
    </source>
</evidence>
<dbReference type="STRING" id="489703.SAMN04488038_1256"/>
<name>A0A1H9MJS6_9GAMM</name>
<dbReference type="Pfam" id="PF00263">
    <property type="entry name" value="Secretin"/>
    <property type="match status" value="1"/>
</dbReference>
<feature type="region of interest" description="Disordered" evidence="2">
    <location>
        <begin position="392"/>
        <end position="454"/>
    </location>
</feature>
<dbReference type="GO" id="GO:0009306">
    <property type="term" value="P:protein secretion"/>
    <property type="evidence" value="ECO:0007669"/>
    <property type="project" value="InterPro"/>
</dbReference>
<dbReference type="InterPro" id="IPR001775">
    <property type="entry name" value="GspD/PilQ"/>
</dbReference>
<organism evidence="5 6">
    <name type="scientific">Solimonas aquatica</name>
    <dbReference type="NCBI Taxonomy" id="489703"/>
    <lineage>
        <taxon>Bacteria</taxon>
        <taxon>Pseudomonadati</taxon>
        <taxon>Pseudomonadota</taxon>
        <taxon>Gammaproteobacteria</taxon>
        <taxon>Nevskiales</taxon>
        <taxon>Nevskiaceae</taxon>
        <taxon>Solimonas</taxon>
    </lineage>
</organism>
<dbReference type="Proteomes" id="UP000199233">
    <property type="component" value="Unassembled WGS sequence"/>
</dbReference>
<evidence type="ECO:0000256" key="1">
    <source>
        <dbReference type="RuleBase" id="RU004003"/>
    </source>
</evidence>
<protein>
    <submittedName>
        <fullName evidence="5">Pilus assembly protein CpaC</fullName>
    </submittedName>
</protein>
<reference evidence="5 6" key="1">
    <citation type="submission" date="2016-10" db="EMBL/GenBank/DDBJ databases">
        <authorList>
            <person name="de Groot N.N."/>
        </authorList>
    </citation>
    <scope>NUCLEOTIDE SEQUENCE [LARGE SCALE GENOMIC DNA]</scope>
    <source>
        <strain evidence="5 6">DSM 25927</strain>
    </source>
</reference>
<keyword evidence="6" id="KW-1185">Reference proteome</keyword>
<evidence type="ECO:0000313" key="5">
    <source>
        <dbReference type="EMBL" id="SER23964.1"/>
    </source>
</evidence>
<dbReference type="InterPro" id="IPR050810">
    <property type="entry name" value="Bact_Secretion_Sys_Channel"/>
</dbReference>
<gene>
    <name evidence="5" type="ORF">SAMN04488038_1256</name>
</gene>
<dbReference type="InterPro" id="IPR004846">
    <property type="entry name" value="T2SS/T3SS_dom"/>
</dbReference>
<dbReference type="PRINTS" id="PR00811">
    <property type="entry name" value="BCTERIALGSPD"/>
</dbReference>
<dbReference type="InterPro" id="IPR032789">
    <property type="entry name" value="T2SS-T3SS_pil_N"/>
</dbReference>
<dbReference type="Pfam" id="PF13629">
    <property type="entry name" value="T2SS-T3SS_pil_N"/>
    <property type="match status" value="1"/>
</dbReference>
<feature type="domain" description="Pilus formation protein N-terminal" evidence="4">
    <location>
        <begin position="1"/>
        <end position="63"/>
    </location>
</feature>
<feature type="domain" description="Type II/III secretion system secretin-like" evidence="3">
    <location>
        <begin position="222"/>
        <end position="376"/>
    </location>
</feature>
<dbReference type="PANTHER" id="PTHR30332:SF17">
    <property type="entry name" value="TYPE IV PILIATION SYSTEM PROTEIN DR_0774-RELATED"/>
    <property type="match status" value="1"/>
</dbReference>
<dbReference type="GO" id="GO:0015627">
    <property type="term" value="C:type II protein secretion system complex"/>
    <property type="evidence" value="ECO:0007669"/>
    <property type="project" value="TreeGrafter"/>
</dbReference>
<comment type="similarity">
    <text evidence="1">Belongs to the bacterial secretin family.</text>
</comment>
<dbReference type="PANTHER" id="PTHR30332">
    <property type="entry name" value="PROBABLE GENERAL SECRETION PATHWAY PROTEIN D"/>
    <property type="match status" value="1"/>
</dbReference>
<dbReference type="AlphaFoldDB" id="A0A1H9MJS6"/>
<evidence type="ECO:0000259" key="3">
    <source>
        <dbReference type="Pfam" id="PF00263"/>
    </source>
</evidence>
<accession>A0A1H9MJS6</accession>
<evidence type="ECO:0000313" key="6">
    <source>
        <dbReference type="Proteomes" id="UP000199233"/>
    </source>
</evidence>
<dbReference type="EMBL" id="FOFS01000025">
    <property type="protein sequence ID" value="SER23964.1"/>
    <property type="molecule type" value="Genomic_DNA"/>
</dbReference>
<evidence type="ECO:0000256" key="2">
    <source>
        <dbReference type="SAM" id="MobiDB-lite"/>
    </source>
</evidence>